<keyword evidence="1" id="KW-0805">Transcription regulation</keyword>
<evidence type="ECO:0000313" key="6">
    <source>
        <dbReference type="EMBL" id="RRQ79160.1"/>
    </source>
</evidence>
<feature type="domain" description="HTH tetR-type" evidence="5">
    <location>
        <begin position="2"/>
        <end position="62"/>
    </location>
</feature>
<organism evidence="6 7">
    <name type="scientific">Streptomyces griseofuscus</name>
    <dbReference type="NCBI Taxonomy" id="146922"/>
    <lineage>
        <taxon>Bacteria</taxon>
        <taxon>Bacillati</taxon>
        <taxon>Actinomycetota</taxon>
        <taxon>Actinomycetes</taxon>
        <taxon>Kitasatosporales</taxon>
        <taxon>Streptomycetaceae</taxon>
        <taxon>Streptomyces</taxon>
    </lineage>
</organism>
<dbReference type="AlphaFoldDB" id="A0A426RWS8"/>
<dbReference type="InterPro" id="IPR004111">
    <property type="entry name" value="Repressor_TetR_C"/>
</dbReference>
<sequence>MLLSEDVIVDCALRLVGQHGPDALSVRRLGAALGCDPSALYRYFHDTDDLLLAVADRIIGEAMAGFEPDRMPWQDALREMALRIHRGYRKQPRVAALAAYRVTRRPHEIRAVDAGIGLLRRAGFGDADAVRHYSAFVDTVLGHAALDAAHLALPPERREADDRAWTGAYAELAGTGHPHLAAARTELRLMAGSSFETALELILSALGAAAPGSTP</sequence>
<dbReference type="Proteomes" id="UP000276379">
    <property type="component" value="Unassembled WGS sequence"/>
</dbReference>
<keyword evidence="7" id="KW-1185">Reference proteome</keyword>
<accession>A0A426RWS8</accession>
<evidence type="ECO:0000313" key="7">
    <source>
        <dbReference type="Proteomes" id="UP000276379"/>
    </source>
</evidence>
<dbReference type="PANTHER" id="PTHR30055:SF151">
    <property type="entry name" value="TRANSCRIPTIONAL REGULATORY PROTEIN"/>
    <property type="match status" value="1"/>
</dbReference>
<evidence type="ECO:0000259" key="5">
    <source>
        <dbReference type="PROSITE" id="PS50977"/>
    </source>
</evidence>
<evidence type="ECO:0000256" key="2">
    <source>
        <dbReference type="ARBA" id="ARBA00023125"/>
    </source>
</evidence>
<dbReference type="GO" id="GO:0045892">
    <property type="term" value="P:negative regulation of DNA-templated transcription"/>
    <property type="evidence" value="ECO:0007669"/>
    <property type="project" value="InterPro"/>
</dbReference>
<dbReference type="Gene3D" id="1.10.10.60">
    <property type="entry name" value="Homeodomain-like"/>
    <property type="match status" value="1"/>
</dbReference>
<feature type="DNA-binding region" description="H-T-H motif" evidence="4">
    <location>
        <begin position="25"/>
        <end position="44"/>
    </location>
</feature>
<dbReference type="PANTHER" id="PTHR30055">
    <property type="entry name" value="HTH-TYPE TRANSCRIPTIONAL REGULATOR RUTR"/>
    <property type="match status" value="1"/>
</dbReference>
<gene>
    <name evidence="6" type="ORF">CQW44_34890</name>
</gene>
<name>A0A426RWS8_9ACTN</name>
<dbReference type="EMBL" id="PDES01000019">
    <property type="protein sequence ID" value="RRQ79160.1"/>
    <property type="molecule type" value="Genomic_DNA"/>
</dbReference>
<protein>
    <submittedName>
        <fullName evidence="6">TetR family transcriptional regulator</fullName>
    </submittedName>
</protein>
<keyword evidence="3" id="KW-0804">Transcription</keyword>
<evidence type="ECO:0000256" key="1">
    <source>
        <dbReference type="ARBA" id="ARBA00023015"/>
    </source>
</evidence>
<dbReference type="GO" id="GO:0003700">
    <property type="term" value="F:DNA-binding transcription factor activity"/>
    <property type="evidence" value="ECO:0007669"/>
    <property type="project" value="TreeGrafter"/>
</dbReference>
<keyword evidence="2 4" id="KW-0238">DNA-binding</keyword>
<dbReference type="SUPFAM" id="SSF48498">
    <property type="entry name" value="Tetracyclin repressor-like, C-terminal domain"/>
    <property type="match status" value="1"/>
</dbReference>
<dbReference type="PROSITE" id="PS50977">
    <property type="entry name" value="HTH_TETR_2"/>
    <property type="match status" value="1"/>
</dbReference>
<dbReference type="Pfam" id="PF02909">
    <property type="entry name" value="TetR_C_1"/>
    <property type="match status" value="1"/>
</dbReference>
<proteinExistence type="predicted"/>
<dbReference type="Pfam" id="PF00440">
    <property type="entry name" value="TetR_N"/>
    <property type="match status" value="1"/>
</dbReference>
<dbReference type="InterPro" id="IPR009057">
    <property type="entry name" value="Homeodomain-like_sf"/>
</dbReference>
<evidence type="ECO:0000256" key="4">
    <source>
        <dbReference type="PROSITE-ProRule" id="PRU00335"/>
    </source>
</evidence>
<dbReference type="GO" id="GO:0000976">
    <property type="term" value="F:transcription cis-regulatory region binding"/>
    <property type="evidence" value="ECO:0007669"/>
    <property type="project" value="TreeGrafter"/>
</dbReference>
<evidence type="ECO:0000256" key="3">
    <source>
        <dbReference type="ARBA" id="ARBA00023163"/>
    </source>
</evidence>
<dbReference type="Gene3D" id="1.10.357.10">
    <property type="entry name" value="Tetracycline Repressor, domain 2"/>
    <property type="match status" value="1"/>
</dbReference>
<dbReference type="SUPFAM" id="SSF46689">
    <property type="entry name" value="Homeodomain-like"/>
    <property type="match status" value="1"/>
</dbReference>
<dbReference type="InterPro" id="IPR001647">
    <property type="entry name" value="HTH_TetR"/>
</dbReference>
<dbReference type="InterPro" id="IPR050109">
    <property type="entry name" value="HTH-type_TetR-like_transc_reg"/>
</dbReference>
<reference evidence="6 7" key="1">
    <citation type="submission" date="2017-10" db="EMBL/GenBank/DDBJ databases">
        <title>Draft genome of actinobacteria isolated from guarana (Paullinia cupana (Mart.) Ducke.</title>
        <authorList>
            <person name="Siqueira K.A."/>
            <person name="Liotti R.G."/>
            <person name="Mendes T.A."/>
            <person name="Soares M.A."/>
        </authorList>
    </citation>
    <scope>NUCLEOTIDE SEQUENCE [LARGE SCALE GENOMIC DNA]</scope>
    <source>
        <strain evidence="6 7">199</strain>
    </source>
</reference>
<comment type="caution">
    <text evidence="6">The sequence shown here is derived from an EMBL/GenBank/DDBJ whole genome shotgun (WGS) entry which is preliminary data.</text>
</comment>
<dbReference type="InterPro" id="IPR036271">
    <property type="entry name" value="Tet_transcr_reg_TetR-rel_C_sf"/>
</dbReference>